<evidence type="ECO:0000256" key="1">
    <source>
        <dbReference type="SAM" id="MobiDB-lite"/>
    </source>
</evidence>
<dbReference type="Pfam" id="PF01882">
    <property type="entry name" value="DUF58"/>
    <property type="match status" value="1"/>
</dbReference>
<keyword evidence="2" id="KW-1133">Transmembrane helix</keyword>
<protein>
    <recommendedName>
        <fullName evidence="3">DUF58 domain-containing protein</fullName>
    </recommendedName>
</protein>
<keyword evidence="2" id="KW-0812">Transmembrane</keyword>
<dbReference type="InterPro" id="IPR002881">
    <property type="entry name" value="DUF58"/>
</dbReference>
<organism evidence="4 5">
    <name type="scientific">Thiohalocapsa halophila</name>
    <dbReference type="NCBI Taxonomy" id="69359"/>
    <lineage>
        <taxon>Bacteria</taxon>
        <taxon>Pseudomonadati</taxon>
        <taxon>Pseudomonadota</taxon>
        <taxon>Gammaproteobacteria</taxon>
        <taxon>Chromatiales</taxon>
        <taxon>Chromatiaceae</taxon>
        <taxon>Thiohalocapsa</taxon>
    </lineage>
</organism>
<name>A0ABS1CK52_9GAMM</name>
<dbReference type="Proteomes" id="UP000748752">
    <property type="component" value="Unassembled WGS sequence"/>
</dbReference>
<feature type="region of interest" description="Disordered" evidence="1">
    <location>
        <begin position="1"/>
        <end position="21"/>
    </location>
</feature>
<feature type="region of interest" description="Disordered" evidence="1">
    <location>
        <begin position="257"/>
        <end position="277"/>
    </location>
</feature>
<evidence type="ECO:0000313" key="4">
    <source>
        <dbReference type="EMBL" id="MBK1632300.1"/>
    </source>
</evidence>
<feature type="transmembrane region" description="Helical" evidence="2">
    <location>
        <begin position="79"/>
        <end position="103"/>
    </location>
</feature>
<evidence type="ECO:0000313" key="5">
    <source>
        <dbReference type="Proteomes" id="UP000748752"/>
    </source>
</evidence>
<sequence>MQQRSADAPEAVRHRRQSERPRGLAARAGRWLKAWSWLNLRLASSSQEWLRRHFTPAGQGVLAATFAAGLFGLDTRLTAAHQAFAFGLVLLGVAWLGTLVPLAKLRSHRRPPSRAAVGAPCRYKVEVANTGGRIARGLTLHERLPDPRPSRAAFVDTRAPVEATLNPFERLLGYPRWEWLIRQTRRAEAPAPVQLPDLAPGSVAELTLALTPTRRGWLTLDALVLGRVDPLGLMRRERVVAASARCLVLPKRYPTPQLRPPGRRRLQPGGIEQTSSVGDSREFIGLRDYLPGDSPRHIHWAAWARCGEPVVKEYRDEFFSRQALVLDTCPAAGADPVRFETAVSAAASLIAPLGEQPNGPDGLLDLLLYAEGTRVLTAGRGLMSTAAMLEVLACVEPQPAAAFTHLAETVSSRAARQSACLCVLLHWDDARRGLVARLRRSGLAVTVLVVNEQGEQDDPAAAGGAFIAVDARDPAPALARLSPDWSLHGAHRAA</sequence>
<comment type="caution">
    <text evidence="4">The sequence shown here is derived from an EMBL/GenBank/DDBJ whole genome shotgun (WGS) entry which is preliminary data.</text>
</comment>
<dbReference type="RefSeq" id="WP_200239749.1">
    <property type="nucleotide sequence ID" value="NZ_NRRV01000044.1"/>
</dbReference>
<reference evidence="4 5" key="1">
    <citation type="journal article" date="2020" name="Microorganisms">
        <title>Osmotic Adaptation and Compatible Solute Biosynthesis of Phototrophic Bacteria as Revealed from Genome Analyses.</title>
        <authorList>
            <person name="Imhoff J.F."/>
            <person name="Rahn T."/>
            <person name="Kunzel S."/>
            <person name="Keller A."/>
            <person name="Neulinger S.C."/>
        </authorList>
    </citation>
    <scope>NUCLEOTIDE SEQUENCE [LARGE SCALE GENOMIC DNA]</scope>
    <source>
        <strain evidence="4 5">DSM 6210</strain>
    </source>
</reference>
<proteinExistence type="predicted"/>
<evidence type="ECO:0000259" key="3">
    <source>
        <dbReference type="Pfam" id="PF01882"/>
    </source>
</evidence>
<dbReference type="PANTHER" id="PTHR34351:SF1">
    <property type="entry name" value="SLR1927 PROTEIN"/>
    <property type="match status" value="1"/>
</dbReference>
<gene>
    <name evidence="4" type="ORF">CKO31_16460</name>
</gene>
<accession>A0ABS1CK52</accession>
<dbReference type="EMBL" id="NRRV01000044">
    <property type="protein sequence ID" value="MBK1632300.1"/>
    <property type="molecule type" value="Genomic_DNA"/>
</dbReference>
<keyword evidence="2" id="KW-0472">Membrane</keyword>
<evidence type="ECO:0000256" key="2">
    <source>
        <dbReference type="SAM" id="Phobius"/>
    </source>
</evidence>
<feature type="domain" description="DUF58" evidence="3">
    <location>
        <begin position="287"/>
        <end position="450"/>
    </location>
</feature>
<dbReference type="PANTHER" id="PTHR34351">
    <property type="entry name" value="SLR1927 PROTEIN-RELATED"/>
    <property type="match status" value="1"/>
</dbReference>
<keyword evidence="5" id="KW-1185">Reference proteome</keyword>